<dbReference type="EMBL" id="JAFIMR010000017">
    <property type="protein sequence ID" value="KAI1868176.1"/>
    <property type="molecule type" value="Genomic_DNA"/>
</dbReference>
<dbReference type="SUPFAM" id="SSF51735">
    <property type="entry name" value="NAD(P)-binding Rossmann-fold domains"/>
    <property type="match status" value="1"/>
</dbReference>
<evidence type="ECO:0000259" key="3">
    <source>
        <dbReference type="Pfam" id="PF05368"/>
    </source>
</evidence>
<gene>
    <name evidence="4" type="ORF">JX265_006999</name>
</gene>
<protein>
    <recommendedName>
        <fullName evidence="3">NmrA-like domain-containing protein</fullName>
    </recommendedName>
</protein>
<dbReference type="Pfam" id="PF05368">
    <property type="entry name" value="NmrA"/>
    <property type="match status" value="1"/>
</dbReference>
<organism evidence="4 5">
    <name type="scientific">Neoarthrinium moseri</name>
    <dbReference type="NCBI Taxonomy" id="1658444"/>
    <lineage>
        <taxon>Eukaryota</taxon>
        <taxon>Fungi</taxon>
        <taxon>Dikarya</taxon>
        <taxon>Ascomycota</taxon>
        <taxon>Pezizomycotina</taxon>
        <taxon>Sordariomycetes</taxon>
        <taxon>Xylariomycetidae</taxon>
        <taxon>Amphisphaeriales</taxon>
        <taxon>Apiosporaceae</taxon>
        <taxon>Neoarthrinium</taxon>
    </lineage>
</organism>
<evidence type="ECO:0000313" key="5">
    <source>
        <dbReference type="Proteomes" id="UP000829685"/>
    </source>
</evidence>
<dbReference type="PANTHER" id="PTHR47706">
    <property type="entry name" value="NMRA-LIKE FAMILY PROTEIN"/>
    <property type="match status" value="1"/>
</dbReference>
<dbReference type="Gene3D" id="3.40.50.720">
    <property type="entry name" value="NAD(P)-binding Rossmann-like Domain"/>
    <property type="match status" value="1"/>
</dbReference>
<keyword evidence="5" id="KW-1185">Reference proteome</keyword>
<evidence type="ECO:0000313" key="4">
    <source>
        <dbReference type="EMBL" id="KAI1868176.1"/>
    </source>
</evidence>
<reference evidence="4" key="1">
    <citation type="submission" date="2021-03" db="EMBL/GenBank/DDBJ databases">
        <title>Revisited historic fungal species revealed as producer of novel bioactive compounds through whole genome sequencing and comparative genomics.</title>
        <authorList>
            <person name="Vignolle G.A."/>
            <person name="Hochenegger N."/>
            <person name="Mach R.L."/>
            <person name="Mach-Aigner A.R."/>
            <person name="Javad Rahimi M."/>
            <person name="Salim K.A."/>
            <person name="Chan C.M."/>
            <person name="Lim L.B.L."/>
            <person name="Cai F."/>
            <person name="Druzhinina I.S."/>
            <person name="U'Ren J.M."/>
            <person name="Derntl C."/>
        </authorList>
    </citation>
    <scope>NUCLEOTIDE SEQUENCE</scope>
    <source>
        <strain evidence="4">TUCIM 5799</strain>
    </source>
</reference>
<dbReference type="InterPro" id="IPR051609">
    <property type="entry name" value="NmrA/Isoflavone_reductase-like"/>
</dbReference>
<dbReference type="InterPro" id="IPR036291">
    <property type="entry name" value="NAD(P)-bd_dom_sf"/>
</dbReference>
<dbReference type="InterPro" id="IPR008030">
    <property type="entry name" value="NmrA-like"/>
</dbReference>
<feature type="domain" description="NmrA-like" evidence="3">
    <location>
        <begin position="5"/>
        <end position="238"/>
    </location>
</feature>
<dbReference type="CDD" id="cd05259">
    <property type="entry name" value="PCBER_SDR_a"/>
    <property type="match status" value="1"/>
</dbReference>
<keyword evidence="1" id="KW-0521">NADP</keyword>
<dbReference type="PANTHER" id="PTHR47706:SF9">
    <property type="entry name" value="NMRA-LIKE DOMAIN-CONTAINING PROTEIN-RELATED"/>
    <property type="match status" value="1"/>
</dbReference>
<evidence type="ECO:0000256" key="2">
    <source>
        <dbReference type="ARBA" id="ARBA00023002"/>
    </source>
</evidence>
<evidence type="ECO:0000256" key="1">
    <source>
        <dbReference type="ARBA" id="ARBA00022857"/>
    </source>
</evidence>
<accession>A0A9P9WKD8</accession>
<keyword evidence="2" id="KW-0560">Oxidoreductase</keyword>
<dbReference type="GO" id="GO:0016491">
    <property type="term" value="F:oxidoreductase activity"/>
    <property type="evidence" value="ECO:0007669"/>
    <property type="project" value="UniProtKB-KW"/>
</dbReference>
<dbReference type="Proteomes" id="UP000829685">
    <property type="component" value="Unassembled WGS sequence"/>
</dbReference>
<dbReference type="InterPro" id="IPR045312">
    <property type="entry name" value="PCBER-like"/>
</dbReference>
<sequence>MAIRNVALVGANGNLGGPILDALIASKAFIITVLQRASSGSNPTSDPSVRVVSVDNDMTYESLLDGLQGQDACIASFPLRDTSQHLRLADAAAAAGVKRFIPADYGSCDSSSKRAQELVPLFLNKVRVRERLQEHAARTPSFTWTSLVAGHFFDWGLKENFLHFDLKAKTVDILDDGTHRSSTSTLVRIAHAVVKVLTDEQVGRNKTLFIQSFCVSQLDVLASLEKTTGEKWRVNWLKSNDFIRENKAKADAGERAAIEHLVWALGVVDGDWEKKDGFAMEALGLQNEDLDEAVKSVVSKIP</sequence>
<dbReference type="Gene3D" id="3.90.25.10">
    <property type="entry name" value="UDP-galactose 4-epimerase, domain 1"/>
    <property type="match status" value="1"/>
</dbReference>
<name>A0A9P9WKD8_9PEZI</name>
<proteinExistence type="predicted"/>
<dbReference type="AlphaFoldDB" id="A0A9P9WKD8"/>
<dbReference type="OrthoDB" id="9984533at2759"/>
<comment type="caution">
    <text evidence="4">The sequence shown here is derived from an EMBL/GenBank/DDBJ whole genome shotgun (WGS) entry which is preliminary data.</text>
</comment>